<dbReference type="Pfam" id="PF25683">
    <property type="entry name" value="URGCP_GTPase"/>
    <property type="match status" value="1"/>
</dbReference>
<dbReference type="SUPFAM" id="SSF52540">
    <property type="entry name" value="P-loop containing nucleoside triphosphate hydrolases"/>
    <property type="match status" value="1"/>
</dbReference>
<name>A0A820VDS8_9BILA</name>
<dbReference type="GO" id="GO:0005525">
    <property type="term" value="F:GTP binding"/>
    <property type="evidence" value="ECO:0007669"/>
    <property type="project" value="InterPro"/>
</dbReference>
<dbReference type="InterPro" id="IPR027417">
    <property type="entry name" value="P-loop_NTPase"/>
</dbReference>
<comment type="caution">
    <text evidence="2">The sequence shown here is derived from an EMBL/GenBank/DDBJ whole genome shotgun (WGS) entry which is preliminary data.</text>
</comment>
<evidence type="ECO:0000259" key="1">
    <source>
        <dbReference type="PROSITE" id="PS51717"/>
    </source>
</evidence>
<evidence type="ECO:0000313" key="2">
    <source>
        <dbReference type="EMBL" id="CAF4498602.1"/>
    </source>
</evidence>
<reference evidence="2" key="1">
    <citation type="submission" date="2021-02" db="EMBL/GenBank/DDBJ databases">
        <authorList>
            <person name="Nowell W R."/>
        </authorList>
    </citation>
    <scope>NUCLEOTIDE SEQUENCE</scope>
</reference>
<proteinExistence type="predicted"/>
<dbReference type="Gene3D" id="3.40.50.300">
    <property type="entry name" value="P-loop containing nucleotide triphosphate hydrolases"/>
    <property type="match status" value="1"/>
</dbReference>
<feature type="domain" description="VLIG-type G" evidence="1">
    <location>
        <begin position="76"/>
        <end position="305"/>
    </location>
</feature>
<gene>
    <name evidence="2" type="ORF">OVN521_LOCUS40612</name>
</gene>
<dbReference type="PANTHER" id="PTHR22796">
    <property type="entry name" value="URG4-RELATED"/>
    <property type="match status" value="1"/>
</dbReference>
<protein>
    <recommendedName>
        <fullName evidence="1">VLIG-type G domain-containing protein</fullName>
    </recommendedName>
</protein>
<dbReference type="EMBL" id="CAJOBG010052976">
    <property type="protein sequence ID" value="CAF4498602.1"/>
    <property type="molecule type" value="Genomic_DNA"/>
</dbReference>
<feature type="non-terminal residue" evidence="2">
    <location>
        <position position="308"/>
    </location>
</feature>
<dbReference type="InterPro" id="IPR030383">
    <property type="entry name" value="G_VLIG_dom"/>
</dbReference>
<organism evidence="2 3">
    <name type="scientific">Rotaria magnacalcarata</name>
    <dbReference type="NCBI Taxonomy" id="392030"/>
    <lineage>
        <taxon>Eukaryota</taxon>
        <taxon>Metazoa</taxon>
        <taxon>Spiralia</taxon>
        <taxon>Gnathifera</taxon>
        <taxon>Rotifera</taxon>
        <taxon>Eurotatoria</taxon>
        <taxon>Bdelloidea</taxon>
        <taxon>Philodinida</taxon>
        <taxon>Philodinidae</taxon>
        <taxon>Rotaria</taxon>
    </lineage>
</organism>
<dbReference type="Proteomes" id="UP000663866">
    <property type="component" value="Unassembled WGS sequence"/>
</dbReference>
<sequence>MNIDITIGLFFDEILAVSDFNSNLRDPLSIELLGKLAKRMTEMMHRGMAIHVLRGRPLHCESVLLKILLRNFNKWRNRPCIITVIGEQSSAKSSLLNTTFGCNFRVSSGRCTMGIYMSIIRWKSLPIILLDTEGLMSVEESSTLFDNQMVSMAMLSSHIVLINHKGELSTELQNLIGMSFYAKLQLKDAPIKPKLLFILRDQTDLTNKRIFFAQLAQLKQNLNKDAKFLQISIEDELNISNDDVVPFSNAFSNDINPIFGETQKWRNKSFPVEIQALRNIIFRFLSMNANLAAYEDFDQVYTKLSNYW</sequence>
<dbReference type="AlphaFoldDB" id="A0A820VDS8"/>
<keyword evidence="3" id="KW-1185">Reference proteome</keyword>
<dbReference type="PANTHER" id="PTHR22796:SF1">
    <property type="entry name" value="VWFA DOMAIN-CONTAINING PROTEIN"/>
    <property type="match status" value="1"/>
</dbReference>
<accession>A0A820VDS8</accession>
<dbReference type="PROSITE" id="PS51717">
    <property type="entry name" value="G_VLIG"/>
    <property type="match status" value="1"/>
</dbReference>
<evidence type="ECO:0000313" key="3">
    <source>
        <dbReference type="Proteomes" id="UP000663866"/>
    </source>
</evidence>
<dbReference type="GO" id="GO:0003924">
    <property type="term" value="F:GTPase activity"/>
    <property type="evidence" value="ECO:0007669"/>
    <property type="project" value="InterPro"/>
</dbReference>